<keyword evidence="2" id="KW-1133">Transmembrane helix</keyword>
<organism evidence="4 5">
    <name type="scientific">Mycobacterium decipiens</name>
    <dbReference type="NCBI Taxonomy" id="1430326"/>
    <lineage>
        <taxon>Bacteria</taxon>
        <taxon>Bacillati</taxon>
        <taxon>Actinomycetota</taxon>
        <taxon>Actinomycetes</taxon>
        <taxon>Mycobacteriales</taxon>
        <taxon>Mycobacteriaceae</taxon>
        <taxon>Mycobacterium</taxon>
    </lineage>
</organism>
<feature type="transmembrane region" description="Helical" evidence="2">
    <location>
        <begin position="62"/>
        <end position="84"/>
    </location>
</feature>
<dbReference type="InterPro" id="IPR000326">
    <property type="entry name" value="PAP2/HPO"/>
</dbReference>
<accession>A0A1X2LNU9</accession>
<dbReference type="Proteomes" id="UP000193247">
    <property type="component" value="Unassembled WGS sequence"/>
</dbReference>
<sequence length="245" mass="25860">MTRSQTILTVSLALAASVIYAVMWVGHAQDWGWLHSLDWSLLNAAHDIGIKHPAWVRFWDGVSLVVGPAVLRPLGLVAAAIALVKGKMRIALLLLACLPLNGFITMTAKGLAGRPRPATALVAAHSTSFPSGHALEATASVLALLVVVLPLLRSRSTRLVAVTVGALSVLTVGIARVALNVHHPSDVIAGWALGYVYFLVCLWVFRPPPVFGSGRASHDLAPVGLSQPGDPTGAEPLLDPEARRI</sequence>
<dbReference type="PANTHER" id="PTHR14969">
    <property type="entry name" value="SPHINGOSINE-1-PHOSPHATE PHOSPHOHYDROLASE"/>
    <property type="match status" value="1"/>
</dbReference>
<dbReference type="EMBL" id="NCXP01000055">
    <property type="protein sequence ID" value="OSC36504.1"/>
    <property type="molecule type" value="Genomic_DNA"/>
</dbReference>
<feature type="domain" description="Phosphatidic acid phosphatase type 2/haloperoxidase" evidence="3">
    <location>
        <begin position="90"/>
        <end position="202"/>
    </location>
</feature>
<dbReference type="STRING" id="1430326.B8W66_22810"/>
<feature type="region of interest" description="Disordered" evidence="1">
    <location>
        <begin position="222"/>
        <end position="245"/>
    </location>
</feature>
<evidence type="ECO:0000259" key="3">
    <source>
        <dbReference type="SMART" id="SM00014"/>
    </source>
</evidence>
<protein>
    <submittedName>
        <fullName evidence="4">Phosphatase PAP2 family protein</fullName>
    </submittedName>
</protein>
<keyword evidence="5" id="KW-1185">Reference proteome</keyword>
<comment type="caution">
    <text evidence="4">The sequence shown here is derived from an EMBL/GenBank/DDBJ whole genome shotgun (WGS) entry which is preliminary data.</text>
</comment>
<dbReference type="AlphaFoldDB" id="A0A1X2LNU9"/>
<dbReference type="OrthoDB" id="5289372at2"/>
<dbReference type="Gene3D" id="1.20.144.10">
    <property type="entry name" value="Phosphatidic acid phosphatase type 2/haloperoxidase"/>
    <property type="match status" value="1"/>
</dbReference>
<name>A0A1X2LNU9_9MYCO</name>
<dbReference type="PANTHER" id="PTHR14969:SF13">
    <property type="entry name" value="AT30094P"/>
    <property type="match status" value="1"/>
</dbReference>
<dbReference type="RefSeq" id="WP_085327522.1">
    <property type="nucleotide sequence ID" value="NZ_NCXP01000055.1"/>
</dbReference>
<evidence type="ECO:0000256" key="1">
    <source>
        <dbReference type="SAM" id="MobiDB-lite"/>
    </source>
</evidence>
<reference evidence="4 5" key="1">
    <citation type="submission" date="2017-04" db="EMBL/GenBank/DDBJ databases">
        <title>The new phylogeny of genus Mycobacterium.</title>
        <authorList>
            <person name="Tortoli E."/>
            <person name="Trovato A."/>
            <person name="Cirillo D.M."/>
        </authorList>
    </citation>
    <scope>NUCLEOTIDE SEQUENCE [LARGE SCALE GENOMIC DNA]</scope>
    <source>
        <strain evidence="4 5">TBL 1200985</strain>
    </source>
</reference>
<evidence type="ECO:0000313" key="5">
    <source>
        <dbReference type="Proteomes" id="UP000193247"/>
    </source>
</evidence>
<feature type="transmembrane region" description="Helical" evidence="2">
    <location>
        <begin position="91"/>
        <end position="112"/>
    </location>
</feature>
<evidence type="ECO:0000313" key="4">
    <source>
        <dbReference type="EMBL" id="OSC36504.1"/>
    </source>
</evidence>
<dbReference type="SMART" id="SM00014">
    <property type="entry name" value="acidPPc"/>
    <property type="match status" value="1"/>
</dbReference>
<dbReference type="InterPro" id="IPR036938">
    <property type="entry name" value="PAP2/HPO_sf"/>
</dbReference>
<dbReference type="Pfam" id="PF01569">
    <property type="entry name" value="PAP2"/>
    <property type="match status" value="1"/>
</dbReference>
<keyword evidence="2" id="KW-0472">Membrane</keyword>
<feature type="transmembrane region" description="Helical" evidence="2">
    <location>
        <begin position="159"/>
        <end position="181"/>
    </location>
</feature>
<gene>
    <name evidence="4" type="ORF">B8W66_22810</name>
</gene>
<evidence type="ECO:0000256" key="2">
    <source>
        <dbReference type="SAM" id="Phobius"/>
    </source>
</evidence>
<proteinExistence type="predicted"/>
<keyword evidence="2" id="KW-0812">Transmembrane</keyword>
<feature type="transmembrane region" description="Helical" evidence="2">
    <location>
        <begin position="187"/>
        <end position="205"/>
    </location>
</feature>
<dbReference type="CDD" id="cd03392">
    <property type="entry name" value="PAP2_like_2"/>
    <property type="match status" value="1"/>
</dbReference>
<dbReference type="SUPFAM" id="SSF48317">
    <property type="entry name" value="Acid phosphatase/Vanadium-dependent haloperoxidase"/>
    <property type="match status" value="1"/>
</dbReference>
<feature type="transmembrane region" description="Helical" evidence="2">
    <location>
        <begin position="132"/>
        <end position="152"/>
    </location>
</feature>